<dbReference type="InterPro" id="IPR015943">
    <property type="entry name" value="WD40/YVTN_repeat-like_dom_sf"/>
</dbReference>
<feature type="region of interest" description="Disordered" evidence="1">
    <location>
        <begin position="20"/>
        <end position="40"/>
    </location>
</feature>
<dbReference type="Gene3D" id="2.130.10.10">
    <property type="entry name" value="YVTN repeat-like/Quinoprotein amine dehydrogenase"/>
    <property type="match status" value="1"/>
</dbReference>
<evidence type="ECO:0000313" key="3">
    <source>
        <dbReference type="Proteomes" id="UP000784286"/>
    </source>
</evidence>
<dbReference type="Pfam" id="PF16819">
    <property type="entry name" value="DUF5074"/>
    <property type="match status" value="1"/>
</dbReference>
<accession>A0A948TKR8</accession>
<reference evidence="2" key="2">
    <citation type="submission" date="2021-04" db="EMBL/GenBank/DDBJ databases">
        <authorList>
            <person name="Gilroy R."/>
        </authorList>
    </citation>
    <scope>NUCLEOTIDE SEQUENCE</scope>
    <source>
        <strain evidence="2">8470</strain>
    </source>
</reference>
<protein>
    <recommendedName>
        <fullName evidence="4">Lipoprotein</fullName>
    </recommendedName>
</protein>
<comment type="caution">
    <text evidence="2">The sequence shown here is derived from an EMBL/GenBank/DDBJ whole genome shotgun (WGS) entry which is preliminary data.</text>
</comment>
<name>A0A948TKR8_9BACT</name>
<evidence type="ECO:0008006" key="4">
    <source>
        <dbReference type="Google" id="ProtNLM"/>
    </source>
</evidence>
<sequence>MNKTFTYFFATSLWLAACTSEQPNESQPDTEPTDTVPASVTLGGYASPESVLILNEGARMLENGSLAYISPDGNIQSDIYKSTNGTELGNQAIALDLYGNKLYIICNDYLKPEGVSEGDGLLIIANAETLQKEKAYQREEMVFARPEGCKQENEYLEMESSLSNIIVLDEKNIFIADAQAVYRFDSTTGKLALIEGSYAFGNQGVTIESIISPSGMTAINGCIYAGAGGFWSETMLVEFVKGSDKVNRTLKLGKGNLISGLCKLNDSTLVAGTYARESKSSYLYYIDIKDWAVKDEKRINETISPDVFTATSSGIFAYNGDIYFPQDDASLARISSKTGRTEEVLNVRNDAANANGFDCMTVDATKGWLYISTHMQNSESIIPESNLLIYDLNEETPRLLKDFSNLTRYAAGIYPTNRFSAN</sequence>
<reference evidence="2" key="1">
    <citation type="journal article" date="2021" name="PeerJ">
        <title>Extensive microbial diversity within the chicken gut microbiome revealed by metagenomics and culture.</title>
        <authorList>
            <person name="Gilroy R."/>
            <person name="Ravi A."/>
            <person name="Getino M."/>
            <person name="Pursley I."/>
            <person name="Horton D.L."/>
            <person name="Alikhan N.F."/>
            <person name="Baker D."/>
            <person name="Gharbi K."/>
            <person name="Hall N."/>
            <person name="Watson M."/>
            <person name="Adriaenssens E.M."/>
            <person name="Foster-Nyarko E."/>
            <person name="Jarju S."/>
            <person name="Secka A."/>
            <person name="Antonio M."/>
            <person name="Oren A."/>
            <person name="Chaudhuri R.R."/>
            <person name="La Ragione R."/>
            <person name="Hildebrand F."/>
            <person name="Pallen M.J."/>
        </authorList>
    </citation>
    <scope>NUCLEOTIDE SEQUENCE</scope>
    <source>
        <strain evidence="2">8470</strain>
    </source>
</reference>
<dbReference type="SUPFAM" id="SSF50969">
    <property type="entry name" value="YVTN repeat-like/Quinoprotein amine dehydrogenase"/>
    <property type="match status" value="1"/>
</dbReference>
<dbReference type="AlphaFoldDB" id="A0A948TKR8"/>
<feature type="compositionally biased region" description="Polar residues" evidence="1">
    <location>
        <begin position="20"/>
        <end position="30"/>
    </location>
</feature>
<proteinExistence type="predicted"/>
<gene>
    <name evidence="2" type="ORF">H9928_01200</name>
</gene>
<dbReference type="InterPro" id="IPR031815">
    <property type="entry name" value="DUF5074"/>
</dbReference>
<dbReference type="Proteomes" id="UP000784286">
    <property type="component" value="Unassembled WGS sequence"/>
</dbReference>
<organism evidence="2 3">
    <name type="scientific">Candidatus Phocaeicola excrementipullorum</name>
    <dbReference type="NCBI Taxonomy" id="2838731"/>
    <lineage>
        <taxon>Bacteria</taxon>
        <taxon>Pseudomonadati</taxon>
        <taxon>Bacteroidota</taxon>
        <taxon>Bacteroidia</taxon>
        <taxon>Bacteroidales</taxon>
        <taxon>Bacteroidaceae</taxon>
        <taxon>Phocaeicola</taxon>
    </lineage>
</organism>
<evidence type="ECO:0000256" key="1">
    <source>
        <dbReference type="SAM" id="MobiDB-lite"/>
    </source>
</evidence>
<evidence type="ECO:0000313" key="2">
    <source>
        <dbReference type="EMBL" id="MBU3855176.1"/>
    </source>
</evidence>
<dbReference type="InterPro" id="IPR011044">
    <property type="entry name" value="Quino_amine_DH_bsu"/>
</dbReference>
<dbReference type="EMBL" id="JAHLFJ010000012">
    <property type="protein sequence ID" value="MBU3855176.1"/>
    <property type="molecule type" value="Genomic_DNA"/>
</dbReference>
<dbReference type="PROSITE" id="PS51257">
    <property type="entry name" value="PROKAR_LIPOPROTEIN"/>
    <property type="match status" value="1"/>
</dbReference>